<dbReference type="EMBL" id="JACHJL010000003">
    <property type="protein sequence ID" value="MBB5934728.1"/>
    <property type="molecule type" value="Genomic_DNA"/>
</dbReference>
<keyword evidence="2" id="KW-1185">Reference proteome</keyword>
<gene>
    <name evidence="1" type="ORF">FHS42_001775</name>
</gene>
<accession>A0A7W9UXB7</accession>
<proteinExistence type="predicted"/>
<evidence type="ECO:0000313" key="2">
    <source>
        <dbReference type="Proteomes" id="UP000588098"/>
    </source>
</evidence>
<organism evidence="1 2">
    <name type="scientific">Streptomyces zagrosensis</name>
    <dbReference type="NCBI Taxonomy" id="1042984"/>
    <lineage>
        <taxon>Bacteria</taxon>
        <taxon>Bacillati</taxon>
        <taxon>Actinomycetota</taxon>
        <taxon>Actinomycetes</taxon>
        <taxon>Kitasatosporales</taxon>
        <taxon>Streptomycetaceae</taxon>
        <taxon>Streptomyces</taxon>
    </lineage>
</organism>
<reference evidence="1 2" key="1">
    <citation type="submission" date="2020-08" db="EMBL/GenBank/DDBJ databases">
        <title>Genomic Encyclopedia of Type Strains, Phase III (KMG-III): the genomes of soil and plant-associated and newly described type strains.</title>
        <authorList>
            <person name="Whitman W."/>
        </authorList>
    </citation>
    <scope>NUCLEOTIDE SEQUENCE [LARGE SCALE GENOMIC DNA]</scope>
    <source>
        <strain evidence="1 2">CECT 8305</strain>
    </source>
</reference>
<protein>
    <submittedName>
        <fullName evidence="1">Uncharacterized protein</fullName>
    </submittedName>
</protein>
<dbReference type="RefSeq" id="WP_184570439.1">
    <property type="nucleotide sequence ID" value="NZ_JACHJL010000003.1"/>
</dbReference>
<comment type="caution">
    <text evidence="1">The sequence shown here is derived from an EMBL/GenBank/DDBJ whole genome shotgun (WGS) entry which is preliminary data.</text>
</comment>
<sequence length="336" mass="34199">MSPDRPQTAYAESAADLARRVLGALRGAGGTALVAEHVESAADPKTALAAIRVVGADTFAPYLLGDSTFHPQDAAALAMSFTVFPPPVSPPQPPPDGPVEPWVVAWRDWAMAALLGHFAAASAPGPAEVAEAAAAADPASLAEVAAAAEAAEAATVYAPQPQGAPLLADDRLRAAYAAGSAPAREEANGVPGASEGSYAADPLHAAGHTAAAAERPYATDGAATAEAAGLDWQRWSVRMGQLSPLALPGLEGPVHAAARGAPLALARGASRAMLRRDYPTAIHIVRWLALLSAEGVRLPLELPPLLEHLELLGGGGPRLALDLAIARHLLALEPFA</sequence>
<dbReference type="Proteomes" id="UP000588098">
    <property type="component" value="Unassembled WGS sequence"/>
</dbReference>
<name>A0A7W9UXB7_9ACTN</name>
<dbReference type="AlphaFoldDB" id="A0A7W9UXB7"/>
<evidence type="ECO:0000313" key="1">
    <source>
        <dbReference type="EMBL" id="MBB5934728.1"/>
    </source>
</evidence>